<keyword evidence="10 13" id="KW-0408">Iron</keyword>
<evidence type="ECO:0008006" key="18">
    <source>
        <dbReference type="Google" id="ProtNLM"/>
    </source>
</evidence>
<evidence type="ECO:0000256" key="15">
    <source>
        <dbReference type="SAM" id="Phobius"/>
    </source>
</evidence>
<keyword evidence="6 13" id="KW-0479">Metal-binding</keyword>
<evidence type="ECO:0000256" key="10">
    <source>
        <dbReference type="ARBA" id="ARBA00023004"/>
    </source>
</evidence>
<dbReference type="GO" id="GO:0020037">
    <property type="term" value="F:heme binding"/>
    <property type="evidence" value="ECO:0007669"/>
    <property type="project" value="InterPro"/>
</dbReference>
<dbReference type="AlphaFoldDB" id="A0AAW2HIQ5"/>
<evidence type="ECO:0000313" key="17">
    <source>
        <dbReference type="EMBL" id="KAL0269411.1"/>
    </source>
</evidence>
<feature type="signal peptide" evidence="16">
    <location>
        <begin position="1"/>
        <end position="25"/>
    </location>
</feature>
<evidence type="ECO:0000256" key="3">
    <source>
        <dbReference type="ARBA" id="ARBA00004406"/>
    </source>
</evidence>
<dbReference type="InterPro" id="IPR050196">
    <property type="entry name" value="Cytochrome_P450_Monoox"/>
</dbReference>
<evidence type="ECO:0000256" key="14">
    <source>
        <dbReference type="RuleBase" id="RU000461"/>
    </source>
</evidence>
<dbReference type="GO" id="GO:0005789">
    <property type="term" value="C:endoplasmic reticulum membrane"/>
    <property type="evidence" value="ECO:0007669"/>
    <property type="project" value="UniProtKB-SubCell"/>
</dbReference>
<keyword evidence="16" id="KW-0732">Signal</keyword>
<evidence type="ECO:0000256" key="5">
    <source>
        <dbReference type="ARBA" id="ARBA00022617"/>
    </source>
</evidence>
<dbReference type="InterPro" id="IPR002401">
    <property type="entry name" value="Cyt_P450_E_grp-I"/>
</dbReference>
<evidence type="ECO:0000256" key="7">
    <source>
        <dbReference type="ARBA" id="ARBA00022824"/>
    </source>
</evidence>
<evidence type="ECO:0000256" key="2">
    <source>
        <dbReference type="ARBA" id="ARBA00004174"/>
    </source>
</evidence>
<protein>
    <recommendedName>
        <fullName evidence="18">Cytochrome P450</fullName>
    </recommendedName>
</protein>
<dbReference type="GO" id="GO:0016705">
    <property type="term" value="F:oxidoreductase activity, acting on paired donors, with incorporation or reduction of molecular oxygen"/>
    <property type="evidence" value="ECO:0007669"/>
    <property type="project" value="InterPro"/>
</dbReference>
<comment type="similarity">
    <text evidence="4 14">Belongs to the cytochrome P450 family.</text>
</comment>
<comment type="cofactor">
    <cofactor evidence="1 13">
        <name>heme</name>
        <dbReference type="ChEBI" id="CHEBI:30413"/>
    </cofactor>
</comment>
<dbReference type="InterPro" id="IPR036396">
    <property type="entry name" value="Cyt_P450_sf"/>
</dbReference>
<dbReference type="PANTHER" id="PTHR24291">
    <property type="entry name" value="CYTOCHROME P450 FAMILY 4"/>
    <property type="match status" value="1"/>
</dbReference>
<dbReference type="GO" id="GO:0005506">
    <property type="term" value="F:iron ion binding"/>
    <property type="evidence" value="ECO:0007669"/>
    <property type="project" value="InterPro"/>
</dbReference>
<evidence type="ECO:0000256" key="9">
    <source>
        <dbReference type="ARBA" id="ARBA00023002"/>
    </source>
</evidence>
<keyword evidence="8" id="KW-0492">Microsome</keyword>
<dbReference type="InterPro" id="IPR001128">
    <property type="entry name" value="Cyt_P450"/>
</dbReference>
<comment type="subcellular location">
    <subcellularLocation>
        <location evidence="3">Endoplasmic reticulum membrane</location>
        <topology evidence="3">Peripheral membrane protein</topology>
    </subcellularLocation>
    <subcellularLocation>
        <location evidence="2">Microsome membrane</location>
        <topology evidence="2">Peripheral membrane protein</topology>
    </subcellularLocation>
</comment>
<dbReference type="FunFam" id="1.10.630.10:FF:000182">
    <property type="entry name" value="Cytochrome P450 3A4"/>
    <property type="match status" value="1"/>
</dbReference>
<evidence type="ECO:0000256" key="4">
    <source>
        <dbReference type="ARBA" id="ARBA00010617"/>
    </source>
</evidence>
<organism evidence="17">
    <name type="scientific">Menopon gallinae</name>
    <name type="common">poultry shaft louse</name>
    <dbReference type="NCBI Taxonomy" id="328185"/>
    <lineage>
        <taxon>Eukaryota</taxon>
        <taxon>Metazoa</taxon>
        <taxon>Ecdysozoa</taxon>
        <taxon>Arthropoda</taxon>
        <taxon>Hexapoda</taxon>
        <taxon>Insecta</taxon>
        <taxon>Pterygota</taxon>
        <taxon>Neoptera</taxon>
        <taxon>Paraneoptera</taxon>
        <taxon>Psocodea</taxon>
        <taxon>Troctomorpha</taxon>
        <taxon>Phthiraptera</taxon>
        <taxon>Amblycera</taxon>
        <taxon>Menoponidae</taxon>
        <taxon>Menopon</taxon>
    </lineage>
</organism>
<evidence type="ECO:0000256" key="16">
    <source>
        <dbReference type="SAM" id="SignalP"/>
    </source>
</evidence>
<dbReference type="PANTHER" id="PTHR24291:SF189">
    <property type="entry name" value="CYTOCHROME P450 4C3-RELATED"/>
    <property type="match status" value="1"/>
</dbReference>
<feature type="binding site" description="axial binding residue" evidence="13">
    <location>
        <position position="536"/>
    </location>
    <ligand>
        <name>heme</name>
        <dbReference type="ChEBI" id="CHEBI:30413"/>
    </ligand>
    <ligandPart>
        <name>Fe</name>
        <dbReference type="ChEBI" id="CHEBI:18248"/>
    </ligandPart>
</feature>
<name>A0AAW2HIQ5_9NEOP</name>
<dbReference type="GO" id="GO:0004497">
    <property type="term" value="F:monooxygenase activity"/>
    <property type="evidence" value="ECO:0007669"/>
    <property type="project" value="UniProtKB-KW"/>
</dbReference>
<dbReference type="Pfam" id="PF00067">
    <property type="entry name" value="p450"/>
    <property type="match status" value="1"/>
</dbReference>
<dbReference type="SUPFAM" id="SSF48264">
    <property type="entry name" value="Cytochrome P450"/>
    <property type="match status" value="1"/>
</dbReference>
<evidence type="ECO:0000256" key="12">
    <source>
        <dbReference type="ARBA" id="ARBA00023136"/>
    </source>
</evidence>
<evidence type="ECO:0000256" key="1">
    <source>
        <dbReference type="ARBA" id="ARBA00001971"/>
    </source>
</evidence>
<dbReference type="CDD" id="cd20628">
    <property type="entry name" value="CYP4"/>
    <property type="match status" value="1"/>
</dbReference>
<keyword evidence="11 14" id="KW-0503">Monooxygenase</keyword>
<dbReference type="InterPro" id="IPR017972">
    <property type="entry name" value="Cyt_P450_CS"/>
</dbReference>
<evidence type="ECO:0000256" key="13">
    <source>
        <dbReference type="PIRSR" id="PIRSR602401-1"/>
    </source>
</evidence>
<reference evidence="17" key="1">
    <citation type="journal article" date="2024" name="Gigascience">
        <title>Chromosome-level genome of the poultry shaft louse Menopon gallinae provides insight into the host-switching and adaptive evolution of parasitic lice.</title>
        <authorList>
            <person name="Xu Y."/>
            <person name="Ma L."/>
            <person name="Liu S."/>
            <person name="Liang Y."/>
            <person name="Liu Q."/>
            <person name="He Z."/>
            <person name="Tian L."/>
            <person name="Duan Y."/>
            <person name="Cai W."/>
            <person name="Li H."/>
            <person name="Song F."/>
        </authorList>
    </citation>
    <scope>NUCLEOTIDE SEQUENCE</scope>
    <source>
        <strain evidence="17">Cailab_2023a</strain>
    </source>
</reference>
<evidence type="ECO:0000256" key="8">
    <source>
        <dbReference type="ARBA" id="ARBA00022848"/>
    </source>
</evidence>
<keyword evidence="5 13" id="KW-0349">Heme</keyword>
<feature type="transmembrane region" description="Helical" evidence="15">
    <location>
        <begin position="97"/>
        <end position="117"/>
    </location>
</feature>
<evidence type="ECO:0000256" key="6">
    <source>
        <dbReference type="ARBA" id="ARBA00022723"/>
    </source>
</evidence>
<dbReference type="PRINTS" id="PR00385">
    <property type="entry name" value="P450"/>
</dbReference>
<keyword evidence="12 15" id="KW-0472">Membrane</keyword>
<proteinExistence type="inferred from homology"/>
<gene>
    <name evidence="17" type="ORF">PYX00_007153</name>
</gene>
<keyword evidence="7" id="KW-0256">Endoplasmic reticulum</keyword>
<keyword evidence="9 14" id="KW-0560">Oxidoreductase</keyword>
<keyword evidence="15" id="KW-0812">Transmembrane</keyword>
<dbReference type="PRINTS" id="PR00463">
    <property type="entry name" value="EP450I"/>
</dbReference>
<sequence length="590" mass="68206">MTARRIKDNSLISVNILIMFATVAADGQGNKGTCLVKLSSICTYLTYQEMCIRYRKSRPNLANASLRSILFVIKDAEYRRKMNATVYALAMNILRRWWFLYVTVLVLSCMVLIRYIVKRYAFVRKLSWIPGPPGLPILGNALSLTGGQVDFFRLLVKYSKEYDGLFKLWIGTRPFVFITTAEYAQPILSSTIHIDKSYEYKFLYPWVGNGLVTSNGSTWHEKRKFLTPAFHYSILEDFIEPIIEQSQILVERLLTKVDQPPFNVVSFTKLFALDVICVTAMGKCVNAQKNEDHKYVKAVDGINTILQRRFITPWLKPDFIFSRCHLGRKQVEYVKTINDFVDNVIADRKRSMRLNNMNELPDKKRKHKAFLELILAAAERGDMLTDNEIRDEVNTFMFAGHDTTSVTLAWCLYVLGKHPEVQVKILDEYKTIIENDIPKYKDIQNLEYLESIIKEVMRLYPTVPLIARDIKSVIYTGKKKAILPGVTALIFTPSLHRNPDYFPAPNKFEPERFLGRNKDYKNPFTFIPFSAGPRNCIGSKFAMIELKIVLHMILKNYVVISVDNEEDLNLYSEIVLLNKGGIRVQLRKRY</sequence>
<dbReference type="EMBL" id="JARGDH010000004">
    <property type="protein sequence ID" value="KAL0269411.1"/>
    <property type="molecule type" value="Genomic_DNA"/>
</dbReference>
<accession>A0AAW2HIQ5</accession>
<dbReference type="PROSITE" id="PS00086">
    <property type="entry name" value="CYTOCHROME_P450"/>
    <property type="match status" value="1"/>
</dbReference>
<evidence type="ECO:0000256" key="11">
    <source>
        <dbReference type="ARBA" id="ARBA00023033"/>
    </source>
</evidence>
<keyword evidence="15" id="KW-1133">Transmembrane helix</keyword>
<dbReference type="Gene3D" id="1.10.630.10">
    <property type="entry name" value="Cytochrome P450"/>
    <property type="match status" value="1"/>
</dbReference>
<feature type="chain" id="PRO_5043755273" description="Cytochrome P450" evidence="16">
    <location>
        <begin position="26"/>
        <end position="590"/>
    </location>
</feature>
<comment type="caution">
    <text evidence="17">The sequence shown here is derived from an EMBL/GenBank/DDBJ whole genome shotgun (WGS) entry which is preliminary data.</text>
</comment>